<evidence type="ECO:0000256" key="1">
    <source>
        <dbReference type="ARBA" id="ARBA00022801"/>
    </source>
</evidence>
<dbReference type="AlphaFoldDB" id="A0A1M6YG26"/>
<dbReference type="Pfam" id="PF20434">
    <property type="entry name" value="BD-FAE"/>
    <property type="match status" value="1"/>
</dbReference>
<keyword evidence="1" id="KW-0378">Hydrolase</keyword>
<dbReference type="OrthoDB" id="9803990at2"/>
<dbReference type="InterPro" id="IPR050300">
    <property type="entry name" value="GDXG_lipolytic_enzyme"/>
</dbReference>
<evidence type="ECO:0000259" key="2">
    <source>
        <dbReference type="Pfam" id="PF20434"/>
    </source>
</evidence>
<dbReference type="GO" id="GO:0016787">
    <property type="term" value="F:hydrolase activity"/>
    <property type="evidence" value="ECO:0007669"/>
    <property type="project" value="UniProtKB-KW"/>
</dbReference>
<dbReference type="Gene3D" id="3.40.50.1820">
    <property type="entry name" value="alpha/beta hydrolase"/>
    <property type="match status" value="1"/>
</dbReference>
<dbReference type="PANTHER" id="PTHR48081:SF8">
    <property type="entry name" value="ALPHA_BETA HYDROLASE FOLD-3 DOMAIN-CONTAINING PROTEIN-RELATED"/>
    <property type="match status" value="1"/>
</dbReference>
<evidence type="ECO:0000313" key="3">
    <source>
        <dbReference type="EMBL" id="GGE97349.1"/>
    </source>
</evidence>
<dbReference type="InterPro" id="IPR029058">
    <property type="entry name" value="AB_hydrolase_fold"/>
</dbReference>
<evidence type="ECO:0000313" key="5">
    <source>
        <dbReference type="Proteomes" id="UP000184120"/>
    </source>
</evidence>
<dbReference type="RefSeq" id="WP_072931935.1">
    <property type="nucleotide sequence ID" value="NZ_BMFL01000008.1"/>
</dbReference>
<dbReference type="Proteomes" id="UP000650994">
    <property type="component" value="Unassembled WGS sequence"/>
</dbReference>
<dbReference type="InterPro" id="IPR049492">
    <property type="entry name" value="BD-FAE-like_dom"/>
</dbReference>
<dbReference type="PANTHER" id="PTHR48081">
    <property type="entry name" value="AB HYDROLASE SUPERFAMILY PROTEIN C4A8.06C"/>
    <property type="match status" value="1"/>
</dbReference>
<dbReference type="Proteomes" id="UP000184120">
    <property type="component" value="Unassembled WGS sequence"/>
</dbReference>
<sequence>MKYITLILLVFGSFSFGQKTVVYDKENNLAFDIYYPKNYRKDKMYNVFAWVHGGGFSGGTRADKEEVARMKDAQNRDFIAISISYRLLANTPEGFGCELPKDQKLNIFKEASFDVLKALSYIQNNQPELSMTMNKFILGGSSAGAEAILNAYYLRNLWFGNKFDNVIVHGLVSYAGAIVDNRFVTKSNIIPTVYVHGLSDDVVPAYDAPHRSCLDNQPGFFPLNGSYSLDALSRKYQQASLSIFSTSGKHEWSGLKQEHLNQVFDFINQSVINSTKNNIQINVK</sequence>
<accession>A0A1M6YG26</accession>
<reference evidence="6" key="4">
    <citation type="journal article" date="2019" name="Int. J. Syst. Evol. Microbiol.">
        <title>The Global Catalogue of Microorganisms (GCM) 10K type strain sequencing project: providing services to taxonomists for standard genome sequencing and annotation.</title>
        <authorList>
            <consortium name="The Broad Institute Genomics Platform"/>
            <consortium name="The Broad Institute Genome Sequencing Center for Infectious Disease"/>
            <person name="Wu L."/>
            <person name="Ma J."/>
        </authorList>
    </citation>
    <scope>NUCLEOTIDE SEQUENCE [LARGE SCALE GENOMIC DNA]</scope>
    <source>
        <strain evidence="6">CGMCC 1.12707</strain>
    </source>
</reference>
<dbReference type="EMBL" id="BMFL01000008">
    <property type="protein sequence ID" value="GGE97349.1"/>
    <property type="molecule type" value="Genomic_DNA"/>
</dbReference>
<reference evidence="3" key="5">
    <citation type="submission" date="2024-05" db="EMBL/GenBank/DDBJ databases">
        <authorList>
            <person name="Sun Q."/>
            <person name="Zhou Y."/>
        </authorList>
    </citation>
    <scope>NUCLEOTIDE SEQUENCE</scope>
    <source>
        <strain evidence="3">CGMCC 1.12707</strain>
    </source>
</reference>
<name>A0A1M6YG26_9FLAO</name>
<feature type="domain" description="BD-FAE-like" evidence="2">
    <location>
        <begin position="32"/>
        <end position="147"/>
    </location>
</feature>
<organism evidence="4 5">
    <name type="scientific">Chishuiella changwenlii</name>
    <dbReference type="NCBI Taxonomy" id="1434701"/>
    <lineage>
        <taxon>Bacteria</taxon>
        <taxon>Pseudomonadati</taxon>
        <taxon>Bacteroidota</taxon>
        <taxon>Flavobacteriia</taxon>
        <taxon>Flavobacteriales</taxon>
        <taxon>Weeksellaceae</taxon>
        <taxon>Chishuiella</taxon>
    </lineage>
</organism>
<dbReference type="STRING" id="1434701.SAMN05443634_106240"/>
<proteinExistence type="predicted"/>
<reference evidence="5" key="2">
    <citation type="submission" date="2016-11" db="EMBL/GenBank/DDBJ databases">
        <authorList>
            <person name="Varghese N."/>
            <person name="Submissions S."/>
        </authorList>
    </citation>
    <scope>NUCLEOTIDE SEQUENCE [LARGE SCALE GENOMIC DNA]</scope>
    <source>
        <strain evidence="5">DSM 27989</strain>
    </source>
</reference>
<reference evidence="3" key="1">
    <citation type="journal article" date="2014" name="Int. J. Syst. Evol. Microbiol.">
        <title>Complete genome of a new Firmicutes species belonging to the dominant human colonic microbiota ('Ruminococcus bicirculans') reveals two chromosomes and a selective capacity to utilize plant glucans.</title>
        <authorList>
            <consortium name="NISC Comparative Sequencing Program"/>
            <person name="Wegmann U."/>
            <person name="Louis P."/>
            <person name="Goesmann A."/>
            <person name="Henrissat B."/>
            <person name="Duncan S.H."/>
            <person name="Flint H.J."/>
        </authorList>
    </citation>
    <scope>NUCLEOTIDE SEQUENCE</scope>
    <source>
        <strain evidence="3">CGMCC 1.12707</strain>
    </source>
</reference>
<protein>
    <submittedName>
        <fullName evidence="4">Carboxylesterase family protein</fullName>
    </submittedName>
</protein>
<reference evidence="4" key="3">
    <citation type="submission" date="2016-11" db="EMBL/GenBank/DDBJ databases">
        <authorList>
            <person name="Jaros S."/>
            <person name="Januszkiewicz K."/>
            <person name="Wedrychowicz H."/>
        </authorList>
    </citation>
    <scope>NUCLEOTIDE SEQUENCE [LARGE SCALE GENOMIC DNA]</scope>
    <source>
        <strain evidence="4">DSM 27989</strain>
    </source>
</reference>
<gene>
    <name evidence="3" type="ORF">GCM10010984_13600</name>
    <name evidence="4" type="ORF">SAMN05443634_106240</name>
</gene>
<evidence type="ECO:0000313" key="6">
    <source>
        <dbReference type="Proteomes" id="UP000650994"/>
    </source>
</evidence>
<evidence type="ECO:0000313" key="4">
    <source>
        <dbReference type="EMBL" id="SHL17281.1"/>
    </source>
</evidence>
<keyword evidence="6" id="KW-1185">Reference proteome</keyword>
<dbReference type="SUPFAM" id="SSF53474">
    <property type="entry name" value="alpha/beta-Hydrolases"/>
    <property type="match status" value="1"/>
</dbReference>
<dbReference type="EMBL" id="FRBH01000006">
    <property type="protein sequence ID" value="SHL17281.1"/>
    <property type="molecule type" value="Genomic_DNA"/>
</dbReference>